<gene>
    <name evidence="2" type="ordered locus">FRAAL4859</name>
</gene>
<feature type="region of interest" description="Disordered" evidence="1">
    <location>
        <begin position="1"/>
        <end position="75"/>
    </location>
</feature>
<organism evidence="2 3">
    <name type="scientific">Frankia alni (strain DSM 45986 / CECT 9034 / ACN14a)</name>
    <dbReference type="NCBI Taxonomy" id="326424"/>
    <lineage>
        <taxon>Bacteria</taxon>
        <taxon>Bacillati</taxon>
        <taxon>Actinomycetota</taxon>
        <taxon>Actinomycetes</taxon>
        <taxon>Frankiales</taxon>
        <taxon>Frankiaceae</taxon>
        <taxon>Frankia</taxon>
    </lineage>
</organism>
<evidence type="ECO:0000313" key="2">
    <source>
        <dbReference type="EMBL" id="CAJ63500.1"/>
    </source>
</evidence>
<reference evidence="2 3" key="1">
    <citation type="journal article" date="2007" name="Genome Res.">
        <title>Genome characteristics of facultatively symbiotic Frankia sp. strains reflect host range and host plant biogeography.</title>
        <authorList>
            <person name="Normand P."/>
            <person name="Lapierre P."/>
            <person name="Tisa L.S."/>
            <person name="Gogarten J.P."/>
            <person name="Alloisio N."/>
            <person name="Bagnarol E."/>
            <person name="Bassi C.A."/>
            <person name="Berry A.M."/>
            <person name="Bickhart D.M."/>
            <person name="Choisne N."/>
            <person name="Couloux A."/>
            <person name="Cournoyer B."/>
            <person name="Cruveiller S."/>
            <person name="Daubin V."/>
            <person name="Demange N."/>
            <person name="Francino M.P."/>
            <person name="Goltsman E."/>
            <person name="Huang Y."/>
            <person name="Kopp O.R."/>
            <person name="Labarre L."/>
            <person name="Lapidus A."/>
            <person name="Lavire C."/>
            <person name="Marechal J."/>
            <person name="Martinez M."/>
            <person name="Mastronunzio J.E."/>
            <person name="Mullin B.C."/>
            <person name="Niemann J."/>
            <person name="Pujic P."/>
            <person name="Rawnsley T."/>
            <person name="Rouy Z."/>
            <person name="Schenowitz C."/>
            <person name="Sellstedt A."/>
            <person name="Tavares F."/>
            <person name="Tomkins J.P."/>
            <person name="Vallenet D."/>
            <person name="Valverde C."/>
            <person name="Wall L.G."/>
            <person name="Wang Y."/>
            <person name="Medigue C."/>
            <person name="Benson D.R."/>
        </authorList>
    </citation>
    <scope>NUCLEOTIDE SEQUENCE [LARGE SCALE GENOMIC DNA]</scope>
    <source>
        <strain evidence="3">DSM 45986 / CECT 9034 / ACN14a</strain>
    </source>
</reference>
<dbReference type="AlphaFoldDB" id="Q0RG89"/>
<feature type="compositionally biased region" description="Basic and acidic residues" evidence="1">
    <location>
        <begin position="44"/>
        <end position="60"/>
    </location>
</feature>
<name>Q0RG89_FRAAA</name>
<dbReference type="Proteomes" id="UP000000657">
    <property type="component" value="Chromosome"/>
</dbReference>
<evidence type="ECO:0000256" key="1">
    <source>
        <dbReference type="SAM" id="MobiDB-lite"/>
    </source>
</evidence>
<protein>
    <submittedName>
        <fullName evidence="2">Uncharacterized protein</fullName>
    </submittedName>
</protein>
<dbReference type="KEGG" id="fal:FRAAL4859"/>
<keyword evidence="3" id="KW-1185">Reference proteome</keyword>
<evidence type="ECO:0000313" key="3">
    <source>
        <dbReference type="Proteomes" id="UP000000657"/>
    </source>
</evidence>
<dbReference type="HOGENOM" id="CLU_2665744_0_0_11"/>
<sequence length="75" mass="7380">MPPAPPALAGATTDGPPQAPPPAGHAAIRRSAPAPPPCRIATTPEHDTGLGSDDVVRSEPRSSAPEGTDGRDGPG</sequence>
<proteinExistence type="predicted"/>
<feature type="compositionally biased region" description="Low complexity" evidence="1">
    <location>
        <begin position="7"/>
        <end position="16"/>
    </location>
</feature>
<dbReference type="EMBL" id="CT573213">
    <property type="protein sequence ID" value="CAJ63500.1"/>
    <property type="molecule type" value="Genomic_DNA"/>
</dbReference>
<accession>Q0RG89</accession>